<protein>
    <submittedName>
        <fullName evidence="3">DegV family protein with EDD domain</fullName>
    </submittedName>
</protein>
<dbReference type="SUPFAM" id="SSF82549">
    <property type="entry name" value="DAK1/DegV-like"/>
    <property type="match status" value="1"/>
</dbReference>
<dbReference type="InterPro" id="IPR003797">
    <property type="entry name" value="DegV"/>
</dbReference>
<comment type="function">
    <text evidence="1">May bind long-chain fatty acids, such as palmitate, and may play a role in lipid transport or fatty acid metabolism.</text>
</comment>
<dbReference type="InterPro" id="IPR043168">
    <property type="entry name" value="DegV_C"/>
</dbReference>
<dbReference type="GO" id="GO:0008289">
    <property type="term" value="F:lipid binding"/>
    <property type="evidence" value="ECO:0007669"/>
    <property type="project" value="UniProtKB-KW"/>
</dbReference>
<dbReference type="InterPro" id="IPR050270">
    <property type="entry name" value="DegV_domain_contain"/>
</dbReference>
<organism evidence="3 4">
    <name type="scientific">Cuneatibacter caecimuris</name>
    <dbReference type="NCBI Taxonomy" id="1796618"/>
    <lineage>
        <taxon>Bacteria</taxon>
        <taxon>Bacillati</taxon>
        <taxon>Bacillota</taxon>
        <taxon>Clostridia</taxon>
        <taxon>Lachnospirales</taxon>
        <taxon>Lachnospiraceae</taxon>
        <taxon>Cuneatibacter</taxon>
    </lineage>
</organism>
<dbReference type="Pfam" id="PF02645">
    <property type="entry name" value="DegV"/>
    <property type="match status" value="1"/>
</dbReference>
<dbReference type="RefSeq" id="WP_165388851.1">
    <property type="nucleotide sequence ID" value="NZ_SGXF01000002.1"/>
</dbReference>
<dbReference type="Gene3D" id="2.20.28.50">
    <property type="entry name" value="degv family protein"/>
    <property type="match status" value="1"/>
</dbReference>
<dbReference type="Proteomes" id="UP000292927">
    <property type="component" value="Unassembled WGS sequence"/>
</dbReference>
<accession>A0A4Q7PL00</accession>
<evidence type="ECO:0000313" key="3">
    <source>
        <dbReference type="EMBL" id="RZT00987.1"/>
    </source>
</evidence>
<gene>
    <name evidence="3" type="ORF">EV209_1424</name>
</gene>
<dbReference type="EMBL" id="SGXF01000002">
    <property type="protein sequence ID" value="RZT00987.1"/>
    <property type="molecule type" value="Genomic_DNA"/>
</dbReference>
<dbReference type="PANTHER" id="PTHR33434">
    <property type="entry name" value="DEGV DOMAIN-CONTAINING PROTEIN DR_1986-RELATED"/>
    <property type="match status" value="1"/>
</dbReference>
<dbReference type="AlphaFoldDB" id="A0A4Q7PL00"/>
<keyword evidence="2" id="KW-0446">Lipid-binding</keyword>
<dbReference type="NCBIfam" id="TIGR00762">
    <property type="entry name" value="DegV"/>
    <property type="match status" value="1"/>
</dbReference>
<evidence type="ECO:0000313" key="4">
    <source>
        <dbReference type="Proteomes" id="UP000292927"/>
    </source>
</evidence>
<evidence type="ECO:0000256" key="1">
    <source>
        <dbReference type="ARBA" id="ARBA00003238"/>
    </source>
</evidence>
<keyword evidence="4" id="KW-1185">Reference proteome</keyword>
<evidence type="ECO:0000256" key="2">
    <source>
        <dbReference type="ARBA" id="ARBA00023121"/>
    </source>
</evidence>
<proteinExistence type="predicted"/>
<name>A0A4Q7PL00_9FIRM</name>
<reference evidence="3 4" key="1">
    <citation type="submission" date="2019-02" db="EMBL/GenBank/DDBJ databases">
        <title>Genomic Encyclopedia of Type Strains, Phase IV (KMG-IV): sequencing the most valuable type-strain genomes for metagenomic binning, comparative biology and taxonomic classification.</title>
        <authorList>
            <person name="Goeker M."/>
        </authorList>
    </citation>
    <scope>NUCLEOTIDE SEQUENCE [LARGE SCALE GENOMIC DNA]</scope>
    <source>
        <strain evidence="3 4">DSM 29486</strain>
    </source>
</reference>
<dbReference type="PROSITE" id="PS51482">
    <property type="entry name" value="DEGV"/>
    <property type="match status" value="1"/>
</dbReference>
<comment type="caution">
    <text evidence="3">The sequence shown here is derived from an EMBL/GenBank/DDBJ whole genome shotgun (WGS) entry which is preliminary data.</text>
</comment>
<dbReference type="Gene3D" id="3.40.50.10440">
    <property type="entry name" value="Dihydroxyacetone kinase, domain 1"/>
    <property type="match status" value="1"/>
</dbReference>
<dbReference type="PANTHER" id="PTHR33434:SF3">
    <property type="entry name" value="DEGV DOMAIN-CONTAINING PROTEIN YITS"/>
    <property type="match status" value="1"/>
</dbReference>
<dbReference type="Gene3D" id="3.30.1180.10">
    <property type="match status" value="1"/>
</dbReference>
<sequence>MREYQIITDTNSDLPPSYIQEHGLITVPQYYTVEDVIYEGAGGMEPSVFYQKMREGQKPQSQAINPAVVEEEFRSVLESGKDILYISFASTLSGSFNTAVMVARELKEEYGDAKILLVDSCNISLSEGLLVNKAVQMQKQGKSLEENAEWLEKNKLHICVQFTVDDLHHLQRGGRVSKTTAVVGSILSIKPIMRLSGDSKLEAVGTVRGRKKSLLSLVDYMEERSKGFEPQNDLVGIVHGDCLEEAKWLAEQVKSRLGVPEVMICDVNPSIGVHSGPGAMGLMFFGSSRD</sequence>